<dbReference type="GO" id="GO:0015171">
    <property type="term" value="F:amino acid transmembrane transporter activity"/>
    <property type="evidence" value="ECO:0007669"/>
    <property type="project" value="TreeGrafter"/>
</dbReference>
<evidence type="ECO:0000313" key="8">
    <source>
        <dbReference type="Proteomes" id="UP000077098"/>
    </source>
</evidence>
<accession>A0A176WW35</accession>
<evidence type="ECO:0000313" key="7">
    <source>
        <dbReference type="EMBL" id="OAE37612.1"/>
    </source>
</evidence>
<organism evidence="7 8">
    <name type="scientific">Agrobacterium tumefaciens</name>
    <dbReference type="NCBI Taxonomy" id="358"/>
    <lineage>
        <taxon>Bacteria</taxon>
        <taxon>Pseudomonadati</taxon>
        <taxon>Pseudomonadota</taxon>
        <taxon>Alphaproteobacteria</taxon>
        <taxon>Hyphomicrobiales</taxon>
        <taxon>Rhizobiaceae</taxon>
        <taxon>Rhizobium/Agrobacterium group</taxon>
        <taxon>Agrobacterium</taxon>
        <taxon>Agrobacterium tumefaciens complex</taxon>
    </lineage>
</organism>
<dbReference type="RefSeq" id="WP_063951293.1">
    <property type="nucleotide sequence ID" value="NZ_LXPS01000039.1"/>
</dbReference>
<dbReference type="PANTHER" id="PTHR30086:SF20">
    <property type="entry name" value="ARGININE EXPORTER PROTEIN ARGO-RELATED"/>
    <property type="match status" value="1"/>
</dbReference>
<reference evidence="7 8" key="1">
    <citation type="submission" date="2016-05" db="EMBL/GenBank/DDBJ databases">
        <authorList>
            <person name="Lavstsen T."/>
            <person name="Jespersen J.S."/>
        </authorList>
    </citation>
    <scope>NUCLEOTIDE SEQUENCE [LARGE SCALE GENOMIC DNA]</scope>
    <source>
        <strain evidence="7 8">KCJ1736</strain>
    </source>
</reference>
<protein>
    <submittedName>
        <fullName evidence="7">Amino acid transporter</fullName>
    </submittedName>
</protein>
<keyword evidence="4 6" id="KW-1133">Transmembrane helix</keyword>
<dbReference type="PANTHER" id="PTHR30086">
    <property type="entry name" value="ARGININE EXPORTER PROTEIN ARGO"/>
    <property type="match status" value="1"/>
</dbReference>
<keyword evidence="5 6" id="KW-0472">Membrane</keyword>
<dbReference type="GO" id="GO:0005886">
    <property type="term" value="C:plasma membrane"/>
    <property type="evidence" value="ECO:0007669"/>
    <property type="project" value="UniProtKB-SubCell"/>
</dbReference>
<comment type="subcellular location">
    <subcellularLocation>
        <location evidence="1">Cell membrane</location>
        <topology evidence="1">Multi-pass membrane protein</topology>
    </subcellularLocation>
</comment>
<name>A0A176WW35_AGRTU</name>
<feature type="transmembrane region" description="Helical" evidence="6">
    <location>
        <begin position="147"/>
        <end position="177"/>
    </location>
</feature>
<dbReference type="Pfam" id="PF01810">
    <property type="entry name" value="LysE"/>
    <property type="match status" value="1"/>
</dbReference>
<feature type="transmembrane region" description="Helical" evidence="6">
    <location>
        <begin position="41"/>
        <end position="65"/>
    </location>
</feature>
<evidence type="ECO:0000256" key="3">
    <source>
        <dbReference type="ARBA" id="ARBA00022692"/>
    </source>
</evidence>
<proteinExistence type="predicted"/>
<keyword evidence="3 6" id="KW-0812">Transmembrane</keyword>
<evidence type="ECO:0000256" key="5">
    <source>
        <dbReference type="ARBA" id="ARBA00023136"/>
    </source>
</evidence>
<evidence type="ECO:0000256" key="6">
    <source>
        <dbReference type="SAM" id="Phobius"/>
    </source>
</evidence>
<evidence type="ECO:0000256" key="4">
    <source>
        <dbReference type="ARBA" id="ARBA00022989"/>
    </source>
</evidence>
<dbReference type="PIRSF" id="PIRSF006324">
    <property type="entry name" value="LeuE"/>
    <property type="match status" value="1"/>
</dbReference>
<feature type="transmembrane region" description="Helical" evidence="6">
    <location>
        <begin position="71"/>
        <end position="92"/>
    </location>
</feature>
<evidence type="ECO:0000256" key="1">
    <source>
        <dbReference type="ARBA" id="ARBA00004651"/>
    </source>
</evidence>
<dbReference type="EMBL" id="LXPS01000039">
    <property type="protein sequence ID" value="OAE37612.1"/>
    <property type="molecule type" value="Genomic_DNA"/>
</dbReference>
<gene>
    <name evidence="7" type="ORF">A7J57_08525</name>
</gene>
<feature type="transmembrane region" description="Helical" evidence="6">
    <location>
        <begin position="113"/>
        <end position="135"/>
    </location>
</feature>
<comment type="caution">
    <text evidence="7">The sequence shown here is derived from an EMBL/GenBank/DDBJ whole genome shotgun (WGS) entry which is preliminary data.</text>
</comment>
<sequence length="210" mass="22574">MPSFELLTAFFITTALFAYIPGPAMLYAAAQTMARSRFAGLMAVLGIHVGCYFHIFAAAAGLSVLFQAVPWLYLAVKLCGALYLVWLGFSMVRSKMEGAAVNLTVEPKSARRAFVDSIIVDVLNPKTALFFLAFLPQFVDPSAAFPVWLQFLILGIAVNFIFSSSDLVGVLLAGAMVGRLKRSSTAQALARRAAGTVLMGLGVHLAFQKT</sequence>
<evidence type="ECO:0000256" key="2">
    <source>
        <dbReference type="ARBA" id="ARBA00022475"/>
    </source>
</evidence>
<dbReference type="Proteomes" id="UP000077098">
    <property type="component" value="Unassembled WGS sequence"/>
</dbReference>
<keyword evidence="2" id="KW-1003">Cell membrane</keyword>
<dbReference type="AlphaFoldDB" id="A0A176WW35"/>
<dbReference type="InterPro" id="IPR001123">
    <property type="entry name" value="LeuE-type"/>
</dbReference>
<feature type="transmembrane region" description="Helical" evidence="6">
    <location>
        <begin position="6"/>
        <end position="29"/>
    </location>
</feature>